<dbReference type="SMART" id="SM00535">
    <property type="entry name" value="RIBOc"/>
    <property type="match status" value="2"/>
</dbReference>
<dbReference type="GO" id="GO:0004525">
    <property type="term" value="F:ribonuclease III activity"/>
    <property type="evidence" value="ECO:0007669"/>
    <property type="project" value="UniProtKB-EC"/>
</dbReference>
<dbReference type="GO" id="GO:0003723">
    <property type="term" value="F:RNA binding"/>
    <property type="evidence" value="ECO:0007669"/>
    <property type="project" value="UniProtKB-UniRule"/>
</dbReference>
<evidence type="ECO:0000313" key="24">
    <source>
        <dbReference type="Proteomes" id="UP001153709"/>
    </source>
</evidence>
<evidence type="ECO:0000256" key="9">
    <source>
        <dbReference type="ARBA" id="ARBA00022759"/>
    </source>
</evidence>
<evidence type="ECO:0000256" key="13">
    <source>
        <dbReference type="ARBA" id="ARBA00022842"/>
    </source>
</evidence>
<evidence type="ECO:0000259" key="18">
    <source>
        <dbReference type="PROSITE" id="PS50142"/>
    </source>
</evidence>
<evidence type="ECO:0000256" key="6">
    <source>
        <dbReference type="ARBA" id="ARBA00022723"/>
    </source>
</evidence>
<evidence type="ECO:0000256" key="5">
    <source>
        <dbReference type="ARBA" id="ARBA00022722"/>
    </source>
</evidence>
<evidence type="ECO:0000256" key="15">
    <source>
        <dbReference type="ARBA" id="ARBA00023211"/>
    </source>
</evidence>
<dbReference type="FunFam" id="3.40.50.300:FF:000628">
    <property type="entry name" value="Endoribonuclease Dicer"/>
    <property type="match status" value="1"/>
</dbReference>
<dbReference type="PROSITE" id="PS51192">
    <property type="entry name" value="HELICASE_ATP_BIND_1"/>
    <property type="match status" value="1"/>
</dbReference>
<dbReference type="Pfam" id="PF00270">
    <property type="entry name" value="DEAD"/>
    <property type="match status" value="1"/>
</dbReference>
<dbReference type="InterPro" id="IPR001650">
    <property type="entry name" value="Helicase_C-like"/>
</dbReference>
<dbReference type="InterPro" id="IPR000999">
    <property type="entry name" value="RNase_III_dom"/>
</dbReference>
<dbReference type="Pfam" id="PF20932">
    <property type="entry name" value="Dicer_dsRBD"/>
    <property type="match status" value="1"/>
</dbReference>
<evidence type="ECO:0000259" key="19">
    <source>
        <dbReference type="PROSITE" id="PS50821"/>
    </source>
</evidence>
<accession>A0A9N9T4I4</accession>
<dbReference type="PROSITE" id="PS00517">
    <property type="entry name" value="RNASE_3_1"/>
    <property type="match status" value="1"/>
</dbReference>
<dbReference type="InterPro" id="IPR036389">
    <property type="entry name" value="RNase_III_sf"/>
</dbReference>
<keyword evidence="12" id="KW-0067">ATP-binding</keyword>
<feature type="domain" description="Helicase C-terminal" evidence="21">
    <location>
        <begin position="353"/>
        <end position="531"/>
    </location>
</feature>
<dbReference type="PROSITE" id="PS51194">
    <property type="entry name" value="HELICASE_CTER"/>
    <property type="match status" value="1"/>
</dbReference>
<gene>
    <name evidence="23" type="ORF">DIABBA_LOCUS11491</name>
</gene>
<dbReference type="Pfam" id="PF20931">
    <property type="entry name" value="Dicer_platform"/>
    <property type="match status" value="1"/>
</dbReference>
<dbReference type="InterPro" id="IPR048513">
    <property type="entry name" value="Dicer_PBD"/>
</dbReference>
<feature type="domain" description="Dicer dsRNA-binding fold" evidence="22">
    <location>
        <begin position="561"/>
        <end position="652"/>
    </location>
</feature>
<keyword evidence="14" id="KW-0943">RNA-mediated gene silencing</keyword>
<dbReference type="GO" id="GO:0005524">
    <property type="term" value="F:ATP binding"/>
    <property type="evidence" value="ECO:0007669"/>
    <property type="project" value="UniProtKB-KW"/>
</dbReference>
<evidence type="ECO:0000256" key="4">
    <source>
        <dbReference type="ARBA" id="ARBA00012177"/>
    </source>
</evidence>
<evidence type="ECO:0000256" key="2">
    <source>
        <dbReference type="ARBA" id="ARBA00001936"/>
    </source>
</evidence>
<dbReference type="Pfam" id="PF03368">
    <property type="entry name" value="Dicer_dimer"/>
    <property type="match status" value="1"/>
</dbReference>
<dbReference type="CDD" id="cd00593">
    <property type="entry name" value="RIBOc"/>
    <property type="match status" value="2"/>
</dbReference>
<dbReference type="GO" id="GO:0070578">
    <property type="term" value="C:RISC-loading complex"/>
    <property type="evidence" value="ECO:0007669"/>
    <property type="project" value="TreeGrafter"/>
</dbReference>
<keyword evidence="10" id="KW-0378">Hydrolase</keyword>
<evidence type="ECO:0000259" key="20">
    <source>
        <dbReference type="PROSITE" id="PS51192"/>
    </source>
</evidence>
<comment type="similarity">
    <text evidence="16 17">Belongs to the helicase family. Dicer subfamily.</text>
</comment>
<dbReference type="GO" id="GO:0005737">
    <property type="term" value="C:cytoplasm"/>
    <property type="evidence" value="ECO:0007669"/>
    <property type="project" value="TreeGrafter"/>
</dbReference>
<dbReference type="SUPFAM" id="SSF69065">
    <property type="entry name" value="RNase III domain-like"/>
    <property type="match status" value="2"/>
</dbReference>
<dbReference type="FunFam" id="1.10.1520.10:FF:000005">
    <property type="entry name" value="Putative endoribonuclease dicer"/>
    <property type="match status" value="1"/>
</dbReference>
<dbReference type="Gene3D" id="2.170.260.10">
    <property type="entry name" value="paz domain"/>
    <property type="match status" value="1"/>
</dbReference>
<keyword evidence="13" id="KW-0460">Magnesium</keyword>
<evidence type="ECO:0000256" key="1">
    <source>
        <dbReference type="ARBA" id="ARBA00000109"/>
    </source>
</evidence>
<organism evidence="23 24">
    <name type="scientific">Diabrotica balteata</name>
    <name type="common">Banded cucumber beetle</name>
    <dbReference type="NCBI Taxonomy" id="107213"/>
    <lineage>
        <taxon>Eukaryota</taxon>
        <taxon>Metazoa</taxon>
        <taxon>Ecdysozoa</taxon>
        <taxon>Arthropoda</taxon>
        <taxon>Hexapoda</taxon>
        <taxon>Insecta</taxon>
        <taxon>Pterygota</taxon>
        <taxon>Neoptera</taxon>
        <taxon>Endopterygota</taxon>
        <taxon>Coleoptera</taxon>
        <taxon>Polyphaga</taxon>
        <taxon>Cucujiformia</taxon>
        <taxon>Chrysomeloidea</taxon>
        <taxon>Chrysomelidae</taxon>
        <taxon>Galerucinae</taxon>
        <taxon>Diabroticina</taxon>
        <taxon>Diabroticites</taxon>
        <taxon>Diabrotica</taxon>
    </lineage>
</organism>
<dbReference type="CDD" id="cd15903">
    <property type="entry name" value="Dicer_PBD"/>
    <property type="match status" value="1"/>
</dbReference>
<name>A0A9N9T4I4_DIABA</name>
<evidence type="ECO:0000256" key="12">
    <source>
        <dbReference type="ARBA" id="ARBA00022840"/>
    </source>
</evidence>
<dbReference type="GO" id="GO:0046872">
    <property type="term" value="F:metal ion binding"/>
    <property type="evidence" value="ECO:0007669"/>
    <property type="project" value="UniProtKB-KW"/>
</dbReference>
<dbReference type="InterPro" id="IPR027417">
    <property type="entry name" value="P-loop_NTPase"/>
</dbReference>
<dbReference type="GO" id="GO:0004386">
    <property type="term" value="F:helicase activity"/>
    <property type="evidence" value="ECO:0007669"/>
    <property type="project" value="UniProtKB-KW"/>
</dbReference>
<dbReference type="InterPro" id="IPR036085">
    <property type="entry name" value="PAZ_dom_sf"/>
</dbReference>
<dbReference type="GO" id="GO:0004530">
    <property type="term" value="F:deoxyribonuclease I activity"/>
    <property type="evidence" value="ECO:0007669"/>
    <property type="project" value="TreeGrafter"/>
</dbReference>
<dbReference type="GO" id="GO:0005634">
    <property type="term" value="C:nucleus"/>
    <property type="evidence" value="ECO:0007669"/>
    <property type="project" value="TreeGrafter"/>
</dbReference>
<dbReference type="PANTHER" id="PTHR14950:SF37">
    <property type="entry name" value="ENDORIBONUCLEASE DICER"/>
    <property type="match status" value="1"/>
</dbReference>
<evidence type="ECO:0000313" key="23">
    <source>
        <dbReference type="EMBL" id="CAG9838636.1"/>
    </source>
</evidence>
<sequence>MGSEELIPRNYQVLLMRICLEQNTIIYLPTGSGKTFITTMVLKQKGEDLLRSYSEGGKISIILVNTVALVDQHGSYITNHTSFSVGKYTGEMNLDFWPRTKWFEEFNKYQVLIMTSQILDNLSRTNFIDLNQVNLLVFDECHRGVNDHTMRNLMKRFEHLSDPPRVIGLTATLLNGNCQPHEVLPKIRSLETTFHSKVATVEELKDVIGYSTNPHEVVVGFDKHRLQMDELFAKARLEKIMLNLSNVMGNPIPINLTLKGLVPIRVEEGQKRLINLLKDLVYHIETMGIYGGAKACQVNIIKIERLKKHCDDMRLSMIFDSVQTMLGFITLKLQKRMTGLSEREQIYQYSSDQIKQLINIFNQSKKIKGTDELCCIVFTQRRSTAQILFHIFKALSRSDPEYNYIKSNFIVGHNSNPYNDTRELLYLHKKNKQILNDFTNKEINLLVSSNVLEEGVDVPKCSLVIKYDCPMDYRSYVQSKGRARHKESFYYVMVDYENFKSFDRRVNGYKTIEDMLNQYLIGKNSEREEISEEALQALYNEDEIPPYYVKPGGACVTMLSAISLLCQYCTSLASDMYSEAAPEWYKKENLGKTAVVILLPTGSKILDEIQGQFMSNIKLAKRAAAFKCCVLLHQVGELDDHLLPVKKTVKEEDVSFLFTHYPDKENRANANLKTRRLHKKMVPNTLKEQIRPSSKVYLHCLQLNPQFSRHNSDINQSTVYDMYTSSLSYGIITTSPLPTICDFPIYLTSGTIEVSLKVNHRSLNITHVDLDDIKTFHFNVFDSVLEILPRFLIFDTSDNAEMMLLVPVNKENGDIDWDVLRSRVSAQLVNELSEEQKLNLPVTQEGYLRKIVNPWYRRDTPTYIVTEVCFNKSAKSPFPNESFSSFAEYFRTKHNITLLNPDLPLLKVKGLTKNRIFIKPKGASKGKRKYDEHTELEEYLPPELVVTQEYPAPLWIQSNFLPTILSRISFMLQLEQLRCKIVEETGMGSIIHTNRKALQLDEYLLDYKPYVEEIPYHEDTPMDIDQVDAIQAFPLNSVSKINKEFTNKIIESQYPWKDIEEPLDVERDLDATVLDVEHYEQFLGFKLSQPARELKNISPIKKKELLALTYDKKFAPTKIKLLEIELDEKGPELCRFYRAFTCAKANDIVNLERLETLGDSFLKFISSVYIYLKFPQYNEGLATSLKGRLVSNKNLFYLAVRKNLQGIIKYHELSPQKEWLPPAFTIPSELSRRIENKELSLSSVFGFTIPVEEQISGVLSEETKQEIYEEDYPPTATEESAYQTMANFIKCQYIGDKFIADVVESLIGAYLMSGGFKAGVKIIEWIGIIPKSERLEYIWQQLSPNPLLSPLSEHELDEKIRYHLPLCKKIEEILGYTFKNKAYLLQALTHNSYTPNRTTLSYQKLEFLGDAVLDFLITCHIYESCENLDPGQLTDLRSALVNNNTFASLCVRLRLHTYLLMMNMQLQKLIDRFDSFMAQKDYIIDDEVLILLQEDEYQLAESVDVPKVLGDIFEAIAGAIYLDSNKCLRTVWDVFYKIMWKEIDLFTSNIPKNAIRRLFEWTSAHAKFGKTVPTENKKTMIPLQFQLNGIPTMVHGFGTNTAMAKKAAAKLALQLLLERKEKK</sequence>
<dbReference type="GO" id="GO:0006309">
    <property type="term" value="P:apoptotic DNA fragmentation"/>
    <property type="evidence" value="ECO:0007669"/>
    <property type="project" value="TreeGrafter"/>
</dbReference>
<dbReference type="SUPFAM" id="SSF54768">
    <property type="entry name" value="dsRNA-binding domain-like"/>
    <property type="match status" value="1"/>
</dbReference>
<feature type="domain" description="RNase III" evidence="18">
    <location>
        <begin position="1367"/>
        <end position="1525"/>
    </location>
</feature>
<dbReference type="PROSITE" id="PS50821">
    <property type="entry name" value="PAZ"/>
    <property type="match status" value="1"/>
</dbReference>
<feature type="domain" description="RNase III" evidence="18">
    <location>
        <begin position="1136"/>
        <end position="1315"/>
    </location>
</feature>
<feature type="domain" description="Helicase ATP-binding" evidence="20">
    <location>
        <begin position="15"/>
        <end position="191"/>
    </location>
</feature>
<evidence type="ECO:0000259" key="22">
    <source>
        <dbReference type="PROSITE" id="PS51327"/>
    </source>
</evidence>
<comment type="catalytic activity">
    <reaction evidence="1">
        <text>Endonucleolytic cleavage to 5'-phosphomonoester.</text>
        <dbReference type="EC" id="3.1.26.3"/>
    </reaction>
</comment>
<dbReference type="PANTHER" id="PTHR14950">
    <property type="entry name" value="DICER-RELATED"/>
    <property type="match status" value="1"/>
</dbReference>
<dbReference type="SUPFAM" id="SSF101690">
    <property type="entry name" value="PAZ domain"/>
    <property type="match status" value="1"/>
</dbReference>
<dbReference type="Proteomes" id="UP001153709">
    <property type="component" value="Chromosome 8"/>
</dbReference>
<dbReference type="InterPro" id="IPR011545">
    <property type="entry name" value="DEAD/DEAH_box_helicase_dom"/>
</dbReference>
<dbReference type="EMBL" id="OU898283">
    <property type="protein sequence ID" value="CAG9838636.1"/>
    <property type="molecule type" value="Genomic_DNA"/>
</dbReference>
<evidence type="ECO:0000256" key="16">
    <source>
        <dbReference type="ARBA" id="ARBA00035116"/>
    </source>
</evidence>
<dbReference type="InterPro" id="IPR005034">
    <property type="entry name" value="Dicer_dimerisation"/>
</dbReference>
<dbReference type="PROSITE" id="PS50142">
    <property type="entry name" value="RNASE_3_2"/>
    <property type="match status" value="2"/>
</dbReference>
<comment type="cofactor">
    <cofactor evidence="3">
        <name>Mg(2+)</name>
        <dbReference type="ChEBI" id="CHEBI:18420"/>
    </cofactor>
</comment>
<dbReference type="InterPro" id="IPR038248">
    <property type="entry name" value="Dicer_dimer_sf"/>
</dbReference>
<keyword evidence="6" id="KW-0479">Metal-binding</keyword>
<feature type="domain" description="PAZ" evidence="19">
    <location>
        <begin position="824"/>
        <end position="949"/>
    </location>
</feature>
<evidence type="ECO:0000256" key="7">
    <source>
        <dbReference type="ARBA" id="ARBA00022737"/>
    </source>
</evidence>
<dbReference type="Pfam" id="PF00271">
    <property type="entry name" value="Helicase_C"/>
    <property type="match status" value="1"/>
</dbReference>
<dbReference type="Pfam" id="PF00636">
    <property type="entry name" value="Ribonuclease_3"/>
    <property type="match status" value="2"/>
</dbReference>
<dbReference type="InterPro" id="IPR003100">
    <property type="entry name" value="PAZ_dom"/>
</dbReference>
<evidence type="ECO:0000256" key="14">
    <source>
        <dbReference type="ARBA" id="ARBA00023158"/>
    </source>
</evidence>
<evidence type="ECO:0000259" key="21">
    <source>
        <dbReference type="PROSITE" id="PS51194"/>
    </source>
</evidence>
<dbReference type="Gene3D" id="1.10.1520.10">
    <property type="entry name" value="Ribonuclease III domain"/>
    <property type="match status" value="2"/>
</dbReference>
<dbReference type="Gene3D" id="3.40.50.300">
    <property type="entry name" value="P-loop containing nucleotide triphosphate hydrolases"/>
    <property type="match status" value="2"/>
</dbReference>
<dbReference type="SUPFAM" id="SSF52540">
    <property type="entry name" value="P-loop containing nucleoside triphosphate hydrolases"/>
    <property type="match status" value="1"/>
</dbReference>
<dbReference type="InterPro" id="IPR044441">
    <property type="entry name" value="DICER_DSRM"/>
</dbReference>
<keyword evidence="5" id="KW-0540">Nuclease</keyword>
<evidence type="ECO:0000256" key="8">
    <source>
        <dbReference type="ARBA" id="ARBA00022741"/>
    </source>
</evidence>
<keyword evidence="8" id="KW-0547">Nucleotide-binding</keyword>
<evidence type="ECO:0000256" key="11">
    <source>
        <dbReference type="ARBA" id="ARBA00022806"/>
    </source>
</evidence>
<dbReference type="InterPro" id="IPR048512">
    <property type="entry name" value="Dicer_platform"/>
</dbReference>
<dbReference type="GO" id="GO:0030422">
    <property type="term" value="P:siRNA processing"/>
    <property type="evidence" value="ECO:0007669"/>
    <property type="project" value="InterPro"/>
</dbReference>
<dbReference type="PROSITE" id="PS51327">
    <property type="entry name" value="DICER_DSRBF"/>
    <property type="match status" value="1"/>
</dbReference>
<dbReference type="GO" id="GO:0031054">
    <property type="term" value="P:pre-miRNA processing"/>
    <property type="evidence" value="ECO:0007669"/>
    <property type="project" value="InterPro"/>
</dbReference>
<dbReference type="InterPro" id="IPR014001">
    <property type="entry name" value="Helicase_ATP-bd"/>
</dbReference>
<reference evidence="23" key="1">
    <citation type="submission" date="2022-01" db="EMBL/GenBank/DDBJ databases">
        <authorList>
            <person name="King R."/>
        </authorList>
    </citation>
    <scope>NUCLEOTIDE SEQUENCE</scope>
</reference>
<dbReference type="SMART" id="SM00487">
    <property type="entry name" value="DEXDc"/>
    <property type="match status" value="1"/>
</dbReference>
<dbReference type="OrthoDB" id="416741at2759"/>
<keyword evidence="11" id="KW-0347">Helicase</keyword>
<keyword evidence="24" id="KW-1185">Reference proteome</keyword>
<dbReference type="CDD" id="cd18034">
    <property type="entry name" value="DEXHc_dicer"/>
    <property type="match status" value="1"/>
</dbReference>
<dbReference type="Pfam" id="PF02170">
    <property type="entry name" value="PAZ"/>
    <property type="match status" value="1"/>
</dbReference>
<dbReference type="Gene3D" id="3.30.160.20">
    <property type="match status" value="1"/>
</dbReference>
<dbReference type="EC" id="3.1.26.3" evidence="4"/>
<keyword evidence="7" id="KW-0677">Repeat</keyword>
<dbReference type="SMART" id="SM00490">
    <property type="entry name" value="HELICc"/>
    <property type="match status" value="1"/>
</dbReference>
<evidence type="ECO:0000256" key="3">
    <source>
        <dbReference type="ARBA" id="ARBA00001946"/>
    </source>
</evidence>
<dbReference type="Gene3D" id="3.30.160.380">
    <property type="entry name" value="Dicer dimerisation domain"/>
    <property type="match status" value="1"/>
</dbReference>
<protein>
    <recommendedName>
        <fullName evidence="4">ribonuclease III</fullName>
        <ecNumber evidence="4">3.1.26.3</ecNumber>
    </recommendedName>
</protein>
<dbReference type="SMART" id="SM00949">
    <property type="entry name" value="PAZ"/>
    <property type="match status" value="1"/>
</dbReference>
<comment type="cofactor">
    <cofactor evidence="2">
        <name>Mn(2+)</name>
        <dbReference type="ChEBI" id="CHEBI:29035"/>
    </cofactor>
</comment>
<keyword evidence="17" id="KW-0694">RNA-binding</keyword>
<keyword evidence="15" id="KW-0464">Manganese</keyword>
<evidence type="ECO:0000256" key="10">
    <source>
        <dbReference type="ARBA" id="ARBA00022801"/>
    </source>
</evidence>
<evidence type="ECO:0000256" key="17">
    <source>
        <dbReference type="PROSITE-ProRule" id="PRU00657"/>
    </source>
</evidence>
<proteinExistence type="inferred from homology"/>
<keyword evidence="9" id="KW-0255">Endonuclease</keyword>